<organism evidence="1 2">
    <name type="scientific">Zophobas morio</name>
    <dbReference type="NCBI Taxonomy" id="2755281"/>
    <lineage>
        <taxon>Eukaryota</taxon>
        <taxon>Metazoa</taxon>
        <taxon>Ecdysozoa</taxon>
        <taxon>Arthropoda</taxon>
        <taxon>Hexapoda</taxon>
        <taxon>Insecta</taxon>
        <taxon>Pterygota</taxon>
        <taxon>Neoptera</taxon>
        <taxon>Endopterygota</taxon>
        <taxon>Coleoptera</taxon>
        <taxon>Polyphaga</taxon>
        <taxon>Cucujiformia</taxon>
        <taxon>Tenebrionidae</taxon>
        <taxon>Zophobas</taxon>
    </lineage>
</organism>
<proteinExistence type="predicted"/>
<protein>
    <submittedName>
        <fullName evidence="1">Uncharacterized protein</fullName>
    </submittedName>
</protein>
<name>A0AA38HK16_9CUCU</name>
<dbReference type="SUPFAM" id="SSF53098">
    <property type="entry name" value="Ribonuclease H-like"/>
    <property type="match status" value="1"/>
</dbReference>
<dbReference type="InterPro" id="IPR012337">
    <property type="entry name" value="RNaseH-like_sf"/>
</dbReference>
<dbReference type="InterPro" id="IPR030559">
    <property type="entry name" value="PolZ_Rev3"/>
</dbReference>
<dbReference type="GO" id="GO:0000724">
    <property type="term" value="P:double-strand break repair via homologous recombination"/>
    <property type="evidence" value="ECO:0007669"/>
    <property type="project" value="TreeGrafter"/>
</dbReference>
<evidence type="ECO:0000313" key="2">
    <source>
        <dbReference type="Proteomes" id="UP001168821"/>
    </source>
</evidence>
<dbReference type="GO" id="GO:0016035">
    <property type="term" value="C:zeta DNA polymerase complex"/>
    <property type="evidence" value="ECO:0007669"/>
    <property type="project" value="InterPro"/>
</dbReference>
<dbReference type="Gene3D" id="3.30.420.10">
    <property type="entry name" value="Ribonuclease H-like superfamily/Ribonuclease H"/>
    <property type="match status" value="1"/>
</dbReference>
<evidence type="ECO:0000313" key="1">
    <source>
        <dbReference type="EMBL" id="KAJ3634512.1"/>
    </source>
</evidence>
<dbReference type="GO" id="GO:0003676">
    <property type="term" value="F:nucleic acid binding"/>
    <property type="evidence" value="ECO:0007669"/>
    <property type="project" value="InterPro"/>
</dbReference>
<reference evidence="1" key="1">
    <citation type="journal article" date="2023" name="G3 (Bethesda)">
        <title>Whole genome assemblies of Zophobas morio and Tenebrio molitor.</title>
        <authorList>
            <person name="Kaur S."/>
            <person name="Stinson S.A."/>
            <person name="diCenzo G.C."/>
        </authorList>
    </citation>
    <scope>NUCLEOTIDE SEQUENCE</scope>
    <source>
        <strain evidence="1">QUZm001</strain>
    </source>
</reference>
<dbReference type="GO" id="GO:0042276">
    <property type="term" value="P:error-prone translesion synthesis"/>
    <property type="evidence" value="ECO:0007669"/>
    <property type="project" value="TreeGrafter"/>
</dbReference>
<dbReference type="PANTHER" id="PTHR45812">
    <property type="entry name" value="DNA POLYMERASE ZETA CATALYTIC SUBUNIT"/>
    <property type="match status" value="1"/>
</dbReference>
<keyword evidence="2" id="KW-1185">Reference proteome</keyword>
<dbReference type="InterPro" id="IPR036397">
    <property type="entry name" value="RNaseH_sf"/>
</dbReference>
<comment type="caution">
    <text evidence="1">The sequence shown here is derived from an EMBL/GenBank/DDBJ whole genome shotgun (WGS) entry which is preliminary data.</text>
</comment>
<gene>
    <name evidence="1" type="ORF">Zmor_012139</name>
</gene>
<dbReference type="Proteomes" id="UP001168821">
    <property type="component" value="Unassembled WGS sequence"/>
</dbReference>
<dbReference type="GO" id="GO:0005634">
    <property type="term" value="C:nucleus"/>
    <property type="evidence" value="ECO:0007669"/>
    <property type="project" value="TreeGrafter"/>
</dbReference>
<dbReference type="AlphaFoldDB" id="A0AA38HK16"/>
<sequence length="332" mass="37796">MNLQQLLSRWTTFLVAASRSLPTRSFDICQLQPESAGKETNLWAYTHDSGKLSPFLSNFSRGGSFLRQDLVVTGRICINLWRRCRAEISLNNYTFENVMYHVAHHRVPKYSVQMLHRWFSGTEVERLRAVQYCVDRAMGVLIILRELEFFGKKSELARIYGTDLFSVITRGSQFKVEAMMLRVAKAFNYIAVSPSKERVAAQRAPECIPLVLEPKATLPELLLYVSCRRTRLPVALSVHHDRLQLLLLDLFGFIDFISYHHTLSSVIACLGRMQSTDRKQLGTELVVYPSWVVSKLQSEGGLSVSPNGVVFLKKKVMGCILTTMSSLCRHCE</sequence>
<dbReference type="PANTHER" id="PTHR45812:SF1">
    <property type="entry name" value="DNA POLYMERASE ZETA CATALYTIC SUBUNIT"/>
    <property type="match status" value="1"/>
</dbReference>
<dbReference type="EMBL" id="JALNTZ010000378">
    <property type="protein sequence ID" value="KAJ3634512.1"/>
    <property type="molecule type" value="Genomic_DNA"/>
</dbReference>
<dbReference type="GO" id="GO:0003887">
    <property type="term" value="F:DNA-directed DNA polymerase activity"/>
    <property type="evidence" value="ECO:0007669"/>
    <property type="project" value="TreeGrafter"/>
</dbReference>
<accession>A0AA38HK16</accession>